<name>A0ABT3QWS5_9HYPH</name>
<comment type="caution">
    <text evidence="1">The sequence shown here is derived from an EMBL/GenBank/DDBJ whole genome shotgun (WGS) entry which is preliminary data.</text>
</comment>
<proteinExistence type="predicted"/>
<reference evidence="1 2" key="1">
    <citation type="journal article" date="2016" name="Int. J. Syst. Evol. Microbiol.">
        <title>Labrenzia salina sp. nov., isolated from the rhizosphere of the halophyte Arthrocnemum macrostachyum.</title>
        <authorList>
            <person name="Camacho M."/>
            <person name="Redondo-Gomez S."/>
            <person name="Rodriguez-Llorente I."/>
            <person name="Rohde M."/>
            <person name="Sproer C."/>
            <person name="Schumann P."/>
            <person name="Klenk H.P."/>
            <person name="Montero-Calasanz M.D.C."/>
        </authorList>
    </citation>
    <scope>NUCLEOTIDE SEQUENCE [LARGE SCALE GENOMIC DNA]</scope>
    <source>
        <strain evidence="1 2">DSM 29163</strain>
    </source>
</reference>
<keyword evidence="2" id="KW-1185">Reference proteome</keyword>
<gene>
    <name evidence="1" type="ORF">ON753_02545</name>
</gene>
<organism evidence="1 2">
    <name type="scientific">Roseibium salinum</name>
    <dbReference type="NCBI Taxonomy" id="1604349"/>
    <lineage>
        <taxon>Bacteria</taxon>
        <taxon>Pseudomonadati</taxon>
        <taxon>Pseudomonadota</taxon>
        <taxon>Alphaproteobacteria</taxon>
        <taxon>Hyphomicrobiales</taxon>
        <taxon>Stappiaceae</taxon>
        <taxon>Roseibium</taxon>
    </lineage>
</organism>
<dbReference type="Proteomes" id="UP001300261">
    <property type="component" value="Unassembled WGS sequence"/>
</dbReference>
<dbReference type="RefSeq" id="WP_265960987.1">
    <property type="nucleotide sequence ID" value="NZ_JAPEVI010000002.1"/>
</dbReference>
<sequence length="190" mass="21455">MPHLPQSPDFASIDAVASTTAEQRTTVLALIGNLVFSWSNNESLFIYLLAILLQTDEVSAAVVFSTLNTTRARLDVIQRLARVKVQDATVAKELDSLIRRFNKASRVRNEFNHCLYSLGPNGEIAQTQSMKLQEVKGQLKWGEIKPMDELRMKQMVKAIQDLKTLNRDIWTFLPRLEQACAKGKPAQRDV</sequence>
<evidence type="ECO:0000313" key="2">
    <source>
        <dbReference type="Proteomes" id="UP001300261"/>
    </source>
</evidence>
<accession>A0ABT3QWS5</accession>
<evidence type="ECO:0000313" key="1">
    <source>
        <dbReference type="EMBL" id="MCX2721286.1"/>
    </source>
</evidence>
<protein>
    <submittedName>
        <fullName evidence="1">Uncharacterized protein</fullName>
    </submittedName>
</protein>
<dbReference type="EMBL" id="JAPEVI010000002">
    <property type="protein sequence ID" value="MCX2721286.1"/>
    <property type="molecule type" value="Genomic_DNA"/>
</dbReference>